<dbReference type="CDD" id="cd00086">
    <property type="entry name" value="homeodomain"/>
    <property type="match status" value="1"/>
</dbReference>
<dbReference type="PANTHER" id="PTHR45891">
    <property type="entry name" value="ZINC FINGER HOMEOBOX PROTEIN"/>
    <property type="match status" value="1"/>
</dbReference>
<dbReference type="GO" id="GO:0000978">
    <property type="term" value="F:RNA polymerase II cis-regulatory region sequence-specific DNA binding"/>
    <property type="evidence" value="ECO:0007669"/>
    <property type="project" value="TreeGrafter"/>
</dbReference>
<gene>
    <name evidence="9" type="primary">BARHL2</name>
</gene>
<keyword evidence="4" id="KW-0862">Zinc</keyword>
<feature type="region of interest" description="Disordered" evidence="7">
    <location>
        <begin position="57"/>
        <end position="83"/>
    </location>
</feature>
<proteinExistence type="predicted"/>
<keyword evidence="5 6" id="KW-0371">Homeobox</keyword>
<dbReference type="EMBL" id="HAEH01020735">
    <property type="protein sequence ID" value="SBS11261.1"/>
    <property type="molecule type" value="Transcribed_RNA"/>
</dbReference>
<evidence type="ECO:0000256" key="5">
    <source>
        <dbReference type="PROSITE-ProRule" id="PRU00108"/>
    </source>
</evidence>
<evidence type="ECO:0000256" key="3">
    <source>
        <dbReference type="ARBA" id="ARBA00022737"/>
    </source>
</evidence>
<organism evidence="9">
    <name type="scientific">Nothobranchius rachovii</name>
    <name type="common">bluefin notho</name>
    <dbReference type="NCBI Taxonomy" id="451742"/>
    <lineage>
        <taxon>Eukaryota</taxon>
        <taxon>Metazoa</taxon>
        <taxon>Chordata</taxon>
        <taxon>Craniata</taxon>
        <taxon>Vertebrata</taxon>
        <taxon>Euteleostomi</taxon>
        <taxon>Actinopterygii</taxon>
        <taxon>Neopterygii</taxon>
        <taxon>Teleostei</taxon>
        <taxon>Neoteleostei</taxon>
        <taxon>Acanthomorphata</taxon>
        <taxon>Ovalentaria</taxon>
        <taxon>Atherinomorphae</taxon>
        <taxon>Cyprinodontiformes</taxon>
        <taxon>Nothobranchiidae</taxon>
        <taxon>Nothobranchius</taxon>
    </lineage>
</organism>
<dbReference type="InterPro" id="IPR051968">
    <property type="entry name" value="ZnFinger_Homeobox_TR"/>
</dbReference>
<dbReference type="GO" id="GO:0000981">
    <property type="term" value="F:DNA-binding transcription factor activity, RNA polymerase II-specific"/>
    <property type="evidence" value="ECO:0007669"/>
    <property type="project" value="TreeGrafter"/>
</dbReference>
<dbReference type="SUPFAM" id="SSF46689">
    <property type="entry name" value="Homeodomain-like"/>
    <property type="match status" value="1"/>
</dbReference>
<name>A0A1A8RZ15_9TELE</name>
<dbReference type="Gene3D" id="1.10.10.60">
    <property type="entry name" value="Homeodomain-like"/>
    <property type="match status" value="1"/>
</dbReference>
<sequence length="188" mass="20963">MNGDFRLSDGRTPDFRSQATPSPCSEIDTVGTDPSSPISVTMDHGADAHLVQDSLQHLHHHHSQAQGLALSPQQQQQQQRQRTQMSHFQILQLKDFYRNHRTPNRLECERLGRELGLPPRVVQVWFQNARAKEKRARSLTSDSAEREQADLSAASLVSSPAATALLTLFDIAAKFSKGNGLTLVVFRS</sequence>
<evidence type="ECO:0000256" key="1">
    <source>
        <dbReference type="ARBA" id="ARBA00004123"/>
    </source>
</evidence>
<evidence type="ECO:0000259" key="8">
    <source>
        <dbReference type="PROSITE" id="PS50071"/>
    </source>
</evidence>
<feature type="region of interest" description="Disordered" evidence="7">
    <location>
        <begin position="1"/>
        <end position="35"/>
    </location>
</feature>
<keyword evidence="3" id="KW-0677">Repeat</keyword>
<dbReference type="SMART" id="SM00389">
    <property type="entry name" value="HOX"/>
    <property type="match status" value="1"/>
</dbReference>
<reference evidence="9" key="1">
    <citation type="submission" date="2016-05" db="EMBL/GenBank/DDBJ databases">
        <authorList>
            <person name="Lavstsen T."/>
            <person name="Jespersen J.S."/>
        </authorList>
    </citation>
    <scope>NUCLEOTIDE SEQUENCE</scope>
    <source>
        <tissue evidence="9">Brain</tissue>
    </source>
</reference>
<feature type="compositionally biased region" description="Basic and acidic residues" evidence="7">
    <location>
        <begin position="1"/>
        <end position="14"/>
    </location>
</feature>
<dbReference type="Pfam" id="PF00046">
    <property type="entry name" value="Homeodomain"/>
    <property type="match status" value="1"/>
</dbReference>
<keyword evidence="5 6" id="KW-0238">DNA-binding</keyword>
<keyword evidence="5 6" id="KW-0539">Nucleus</keyword>
<dbReference type="AlphaFoldDB" id="A0A1A8RZ15"/>
<dbReference type="InterPro" id="IPR009057">
    <property type="entry name" value="Homeodomain-like_sf"/>
</dbReference>
<feature type="compositionally biased region" description="Low complexity" evidence="7">
    <location>
        <begin position="64"/>
        <end position="83"/>
    </location>
</feature>
<dbReference type="PROSITE" id="PS50071">
    <property type="entry name" value="HOMEOBOX_2"/>
    <property type="match status" value="1"/>
</dbReference>
<dbReference type="PANTHER" id="PTHR45891:SF3">
    <property type="entry name" value="ZINC FINGER PROTEIN 2"/>
    <property type="match status" value="1"/>
</dbReference>
<keyword evidence="2" id="KW-0479">Metal-binding</keyword>
<evidence type="ECO:0000256" key="4">
    <source>
        <dbReference type="ARBA" id="ARBA00022833"/>
    </source>
</evidence>
<evidence type="ECO:0000256" key="7">
    <source>
        <dbReference type="SAM" id="MobiDB-lite"/>
    </source>
</evidence>
<dbReference type="GO" id="GO:0046872">
    <property type="term" value="F:metal ion binding"/>
    <property type="evidence" value="ECO:0007669"/>
    <property type="project" value="UniProtKB-KW"/>
</dbReference>
<feature type="domain" description="Homeobox" evidence="8">
    <location>
        <begin position="76"/>
        <end position="136"/>
    </location>
</feature>
<accession>A0A1A8RZ15</accession>
<protein>
    <submittedName>
        <fullName evidence="9">BarH-like 2</fullName>
    </submittedName>
</protein>
<dbReference type="InterPro" id="IPR001356">
    <property type="entry name" value="HD"/>
</dbReference>
<dbReference type="GO" id="GO:0005634">
    <property type="term" value="C:nucleus"/>
    <property type="evidence" value="ECO:0007669"/>
    <property type="project" value="UniProtKB-SubCell"/>
</dbReference>
<feature type="DNA-binding region" description="Homeobox" evidence="5">
    <location>
        <begin position="78"/>
        <end position="137"/>
    </location>
</feature>
<evidence type="ECO:0000256" key="2">
    <source>
        <dbReference type="ARBA" id="ARBA00022723"/>
    </source>
</evidence>
<evidence type="ECO:0000256" key="6">
    <source>
        <dbReference type="RuleBase" id="RU000682"/>
    </source>
</evidence>
<reference evidence="9" key="2">
    <citation type="submission" date="2016-06" db="EMBL/GenBank/DDBJ databases">
        <title>The genome of a short-lived fish provides insights into sex chromosome evolution and the genetic control of aging.</title>
        <authorList>
            <person name="Reichwald K."/>
            <person name="Felder M."/>
            <person name="Petzold A."/>
            <person name="Koch P."/>
            <person name="Groth M."/>
            <person name="Platzer M."/>
        </authorList>
    </citation>
    <scope>NUCLEOTIDE SEQUENCE</scope>
    <source>
        <tissue evidence="9">Brain</tissue>
    </source>
</reference>
<comment type="subcellular location">
    <subcellularLocation>
        <location evidence="1 5 6">Nucleus</location>
    </subcellularLocation>
</comment>
<evidence type="ECO:0000313" key="9">
    <source>
        <dbReference type="EMBL" id="SBS11261.1"/>
    </source>
</evidence>